<keyword evidence="3" id="KW-0732">Signal</keyword>
<dbReference type="RefSeq" id="WP_343936380.1">
    <property type="nucleotide sequence ID" value="NZ_BAAABU010000013.1"/>
</dbReference>
<evidence type="ECO:0000313" key="5">
    <source>
        <dbReference type="EMBL" id="GAA0245263.1"/>
    </source>
</evidence>
<protein>
    <recommendedName>
        <fullName evidence="4">Hint domain-containing protein</fullName>
    </recommendedName>
</protein>
<accession>A0ABP3DZT8</accession>
<dbReference type="Gene3D" id="2.170.16.10">
    <property type="entry name" value="Hedgehog/Intein (Hint) domain"/>
    <property type="match status" value="1"/>
</dbReference>
<dbReference type="InterPro" id="IPR031325">
    <property type="entry name" value="RHS_repeat"/>
</dbReference>
<evidence type="ECO:0000256" key="1">
    <source>
        <dbReference type="ARBA" id="ARBA00022737"/>
    </source>
</evidence>
<dbReference type="EMBL" id="BAAABU010000013">
    <property type="protein sequence ID" value="GAA0245263.1"/>
    <property type="molecule type" value="Genomic_DNA"/>
</dbReference>
<proteinExistence type="predicted"/>
<feature type="signal peptide" evidence="3">
    <location>
        <begin position="1"/>
        <end position="41"/>
    </location>
</feature>
<comment type="caution">
    <text evidence="5">The sequence shown here is derived from an EMBL/GenBank/DDBJ whole genome shotgun (WGS) entry which is preliminary data.</text>
</comment>
<dbReference type="SMART" id="SM00306">
    <property type="entry name" value="HintN"/>
    <property type="match status" value="1"/>
</dbReference>
<dbReference type="PROSITE" id="PS50818">
    <property type="entry name" value="INTEIN_C_TER"/>
    <property type="match status" value="1"/>
</dbReference>
<dbReference type="NCBIfam" id="TIGR01643">
    <property type="entry name" value="YD_repeat_2x"/>
    <property type="match status" value="1"/>
</dbReference>
<evidence type="ECO:0000259" key="4">
    <source>
        <dbReference type="SMART" id="SM00306"/>
    </source>
</evidence>
<dbReference type="CDD" id="cd00081">
    <property type="entry name" value="Hint"/>
    <property type="match status" value="1"/>
</dbReference>
<dbReference type="InterPro" id="IPR003587">
    <property type="entry name" value="Hint_dom_N"/>
</dbReference>
<feature type="region of interest" description="Disordered" evidence="2">
    <location>
        <begin position="36"/>
        <end position="75"/>
    </location>
</feature>
<dbReference type="Pfam" id="PF25023">
    <property type="entry name" value="TEN_YD-shell"/>
    <property type="match status" value="1"/>
</dbReference>
<dbReference type="InterPro" id="IPR030934">
    <property type="entry name" value="Intein_C"/>
</dbReference>
<dbReference type="PANTHER" id="PTHR32305:SF17">
    <property type="entry name" value="TRNA NUCLEASE WAPA"/>
    <property type="match status" value="1"/>
</dbReference>
<organism evidence="5 6">
    <name type="scientific">Saccharothrix mutabilis subsp. mutabilis</name>
    <dbReference type="NCBI Taxonomy" id="66855"/>
    <lineage>
        <taxon>Bacteria</taxon>
        <taxon>Bacillati</taxon>
        <taxon>Actinomycetota</taxon>
        <taxon>Actinomycetes</taxon>
        <taxon>Pseudonocardiales</taxon>
        <taxon>Pseudonocardiaceae</taxon>
        <taxon>Saccharothrix</taxon>
    </lineage>
</organism>
<dbReference type="Pfam" id="PF05593">
    <property type="entry name" value="RHS_repeat"/>
    <property type="match status" value="3"/>
</dbReference>
<keyword evidence="1" id="KW-0677">Repeat</keyword>
<dbReference type="SUPFAM" id="SSF51294">
    <property type="entry name" value="Hedgehog/intein (Hint) domain"/>
    <property type="match status" value="1"/>
</dbReference>
<feature type="domain" description="Hint" evidence="4">
    <location>
        <begin position="1907"/>
        <end position="2006"/>
    </location>
</feature>
<evidence type="ECO:0000256" key="3">
    <source>
        <dbReference type="SAM" id="SignalP"/>
    </source>
</evidence>
<feature type="region of interest" description="Disordered" evidence="2">
    <location>
        <begin position="2138"/>
        <end position="2178"/>
    </location>
</feature>
<feature type="chain" id="PRO_5046413494" description="Hint domain-containing protein" evidence="3">
    <location>
        <begin position="42"/>
        <end position="2178"/>
    </location>
</feature>
<dbReference type="Pfam" id="PF07591">
    <property type="entry name" value="PT-HINT"/>
    <property type="match status" value="1"/>
</dbReference>
<feature type="compositionally biased region" description="Basic residues" evidence="2">
    <location>
        <begin position="2152"/>
        <end position="2178"/>
    </location>
</feature>
<dbReference type="InterPro" id="IPR006530">
    <property type="entry name" value="YD"/>
</dbReference>
<dbReference type="NCBIfam" id="TIGR03696">
    <property type="entry name" value="Rhs_assc_core"/>
    <property type="match status" value="1"/>
</dbReference>
<dbReference type="InterPro" id="IPR022385">
    <property type="entry name" value="Rhs_assc_core"/>
</dbReference>
<dbReference type="InterPro" id="IPR056823">
    <property type="entry name" value="TEN-like_YD-shell"/>
</dbReference>
<dbReference type="Proteomes" id="UP001500416">
    <property type="component" value="Unassembled WGS sequence"/>
</dbReference>
<dbReference type="InterPro" id="IPR036844">
    <property type="entry name" value="Hint_dom_sf"/>
</dbReference>
<sequence>MRWSRRRSARHRARGPARSGVVVGVVAALVASCLTGPAASAAPPDRPGRPEPSRSKSVPGTGVPVRPRPADPAADSAVKAVAEAAWPKAGSVEVALPRTGQARAADTPVTLGSPGPQRVVLDVLDRQAAERAGVDGVLFGVRRVDGARRAGPVTVDFDYSGFRSAFGGDYASRLALLRLPACAVTAPERAECRVGTVVPATNDVRAGRIRGEVTASAALPPRSRAADPEDSRAVAAPDAVYAVAAGPSGSAGSFKPTSLSPSATWQVGLQSGDFGWSYPLDLPPVPGPEPTVALSYSSGGVDGRTASTNNQASWIGDGFDFQPGFIERQYTTCAADDPATPTGDLCYASANAVVSLPGVAGELVWDASRRVWRAEEDDGWRVDQLFGATNGDQDGEHWRLTSPDGTQYFFGRSEAAKSAWTVPVFGNHAGEPCHAGSFTASWCAQAYRWNLDYVLDRHGDAIAYFYNTETNHYGRANTPSLATPYVRGGQLARIDYGLRDGRTDPAARVVFTAADRCVPGSPCLRTRPADWPDTPWDQQCDGGTCTGNTSPVFFGTKRLAAITAQVRDQGVLTDVDSWTLRHLFPATSDVTDPSLWLESITHTGHVGGTATTPEVNFDGVLLDNRVEAGDGEAWMRRWRVARVHTETGGQVQVTYGDRSCAPGDTPAADGNGRTCYPAHWTPQGAQAPALDWFHKYLVTEVREIDRVGGSPDEVTSYEYVGDAAWHHDDAELVPAELKTWGQWRGYQTVKVRTGAPDGPRTLEEHRFYRGMHGDLKSDGTRKTVQVDGRDDLPVLRGFAHEEITYNGDGGPEIARELHEPVVIGPNATRHRPSGDLSSYVTEVKRSRTRTALEGGGHRETEEQHFYDDFGAHVRTNDLGDLSTPDDDTCTTVEYARNLDAWLIATAHRVRKTSVSCDRTAQPADVISDERTYYDGSDTFGAPPTKGDPTRTEVLSGWDGDTPRYTTTERSVYDAHGREVEEYDALGNPETTAYTPAVGGPVAQVKTTNALGHTDTTDFQVATGDPVRQTDESGKVTTMAYDPLGRLARVWRPGHEGGTPDVEFEYGLRADGPSWVTAKKLTGHGTQLTATTLYDGHLRERQRQSPSPAGGRIVTDTAYDSHGRVAKVNADYHNPDPPGTDLVAVADEAVPAQMVFEHDGAGRETAEVFKVEGVEKWRTTTAYGGDRISETPPRGGTATTKLFDAHGRVTELRQHKNALEFDATRYGYTKSGELETVTDPAGNVWRTHYDVRGREVRVDDPDQGSTTMTYDDEDRLLSTTNSRGRTVTHDHDALGRRTASHADGTKLAEWVFDVLADGTPVPGLEAASIRYVDGRAYRDEVLEVDDQERPVRSAVTVPTGPLAGRYESRLAYNTAGQIVSATLPGVGGLPEETLEYGFDEWGNPNSLSGLTRYVDSTWYTELGEASLVVMGVPGRQVYQSFDYEAGTRRLVGSTLRHEGDPTPVVRRTLSYDPAGNLTSLVNESAGRPVDTQCFRHDHLRRMTDAWTGSCDAEPSKDALTGPAPYWHSHTFDKTGNRLTETRHESDTTSRYTYPQAGAPQPHTLTSVTTERPGGSRTDQYTYDEEGNTLTRVLGDRTQRFTWAADGELASVEEGDKVTSYVYDADGDRLLRHDPEGTTLYLGTSTEVHVDKVGLVTGTRYYEHDETTVAVRTGEGTLSWLSADHHGTAESTVDAETMSATHRLHLPYGAERDAPAGWPGERGFVGGTKDASTGLTHLGAREYDPETGRFLSVDPVIDEEDPQQLHGYLYSNNNPFTYSDPDGLFWSGVLKKVAKVAEVASWIPGPVGTAAGLVGAAAYAATGNKGKALELAAGAATNLVPGGKLLLKAGMAAAKAVGKAGAKAGTKGAAAAAKTGRAVAKAAKSTAKNVKTAATKTGRVVKTGGTCKVNSFAPGTPVVLADGTRVPIEQVRVGDVVLARNPLDGEVTGRPVVDVIVGSGRKHLVDVDLDRAGPEVLTATAGHPFWVEGRGWVPAGALAAGDRVVGADGAAATVQRVVDRGEVEDRTVHNLTVEDLHTYLVEADGVDVLVHNCGKKISNGRWKHIVDRHINPRKNTEAEKLRTQGRAKVERLIKTTVKKGKKENQFAGRTSYEHDFGRPIGRTPDGRPVTRVKVVKDPKGRVTTFTPVDPGKATKGKKKAKAKNHTGRHYRKGRVRASAA</sequence>
<feature type="region of interest" description="Disordered" evidence="2">
    <location>
        <begin position="1520"/>
        <end position="1579"/>
    </location>
</feature>
<dbReference type="PANTHER" id="PTHR32305">
    <property type="match status" value="1"/>
</dbReference>
<dbReference type="Gene3D" id="2.180.10.10">
    <property type="entry name" value="RHS repeat-associated core"/>
    <property type="match status" value="2"/>
</dbReference>
<feature type="compositionally biased region" description="Basic and acidic residues" evidence="2">
    <location>
        <begin position="1528"/>
        <end position="1546"/>
    </location>
</feature>
<evidence type="ECO:0000313" key="6">
    <source>
        <dbReference type="Proteomes" id="UP001500416"/>
    </source>
</evidence>
<reference evidence="6" key="1">
    <citation type="journal article" date="2019" name="Int. J. Syst. Evol. Microbiol.">
        <title>The Global Catalogue of Microorganisms (GCM) 10K type strain sequencing project: providing services to taxonomists for standard genome sequencing and annotation.</title>
        <authorList>
            <consortium name="The Broad Institute Genomics Platform"/>
            <consortium name="The Broad Institute Genome Sequencing Center for Infectious Disease"/>
            <person name="Wu L."/>
            <person name="Ma J."/>
        </authorList>
    </citation>
    <scope>NUCLEOTIDE SEQUENCE [LARGE SCALE GENOMIC DNA]</scope>
    <source>
        <strain evidence="6">JCM 3380</strain>
    </source>
</reference>
<dbReference type="PROSITE" id="PS51257">
    <property type="entry name" value="PROKAR_LIPOPROTEIN"/>
    <property type="match status" value="1"/>
</dbReference>
<dbReference type="InterPro" id="IPR050708">
    <property type="entry name" value="T6SS_VgrG/RHS"/>
</dbReference>
<evidence type="ECO:0000256" key="2">
    <source>
        <dbReference type="SAM" id="MobiDB-lite"/>
    </source>
</evidence>
<keyword evidence="6" id="KW-1185">Reference proteome</keyword>
<gene>
    <name evidence="5" type="ORF">GCM10010492_50780</name>
</gene>
<feature type="compositionally biased region" description="Low complexity" evidence="2">
    <location>
        <begin position="58"/>
        <end position="75"/>
    </location>
</feature>
<name>A0ABP3DZT8_9PSEU</name>
<dbReference type="NCBIfam" id="TIGR01443">
    <property type="entry name" value="intein_Cterm"/>
    <property type="match status" value="1"/>
</dbReference>